<feature type="disulfide bond" evidence="8">
    <location>
        <begin position="421"/>
        <end position="448"/>
    </location>
</feature>
<feature type="domain" description="Sushi" evidence="11">
    <location>
        <begin position="1028"/>
        <end position="1086"/>
    </location>
</feature>
<evidence type="ECO:0000256" key="6">
    <source>
        <dbReference type="ARBA" id="ARBA00023180"/>
    </source>
</evidence>
<dbReference type="Ensembl" id="ENSPMGT00000024834.1">
    <property type="protein sequence ID" value="ENSPMGP00000023311.1"/>
    <property type="gene ID" value="ENSPMGG00000018852.1"/>
</dbReference>
<dbReference type="PANTHER" id="PTHR45656:SF4">
    <property type="entry name" value="PROTEIN CBR-CLEC-78"/>
    <property type="match status" value="1"/>
</dbReference>
<dbReference type="PANTHER" id="PTHR45656">
    <property type="entry name" value="PROTEIN CBR-CLEC-78"/>
    <property type="match status" value="1"/>
</dbReference>
<comment type="caution">
    <text evidence="7">Lacks conserved residue(s) required for the propagation of feature annotation.</text>
</comment>
<reference evidence="12" key="2">
    <citation type="submission" date="2025-09" db="UniProtKB">
        <authorList>
            <consortium name="Ensembl"/>
        </authorList>
    </citation>
    <scope>IDENTIFICATION</scope>
</reference>
<feature type="disulfide bond" evidence="8">
    <location>
        <begin position="709"/>
        <end position="736"/>
    </location>
</feature>
<dbReference type="Pfam" id="PF00084">
    <property type="entry name" value="Sushi"/>
    <property type="match status" value="21"/>
</dbReference>
<dbReference type="SMART" id="SM00181">
    <property type="entry name" value="EGF"/>
    <property type="match status" value="1"/>
</dbReference>
<dbReference type="Proteomes" id="UP000261520">
    <property type="component" value="Unplaced"/>
</dbReference>
<dbReference type="PROSITE" id="PS01186">
    <property type="entry name" value="EGF_2"/>
    <property type="match status" value="1"/>
</dbReference>
<feature type="disulfide bond" evidence="8">
    <location>
        <begin position="883"/>
        <end position="910"/>
    </location>
</feature>
<dbReference type="PROSITE" id="PS00022">
    <property type="entry name" value="EGF_1"/>
    <property type="match status" value="1"/>
</dbReference>
<evidence type="ECO:0000256" key="1">
    <source>
        <dbReference type="ARBA" id="ARBA00004370"/>
    </source>
</evidence>
<accession>A0A3B4B422</accession>
<evidence type="ECO:0000256" key="3">
    <source>
        <dbReference type="ARBA" id="ARBA00022737"/>
    </source>
</evidence>
<evidence type="ECO:0000256" key="2">
    <source>
        <dbReference type="ARBA" id="ARBA00022729"/>
    </source>
</evidence>
<keyword evidence="9" id="KW-0812">Transmembrane</keyword>
<dbReference type="Gene3D" id="2.10.70.10">
    <property type="entry name" value="Complement Module, domain 1"/>
    <property type="match status" value="21"/>
</dbReference>
<feature type="domain" description="Sushi" evidence="11">
    <location>
        <begin position="567"/>
        <end position="623"/>
    </location>
</feature>
<dbReference type="InterPro" id="IPR051277">
    <property type="entry name" value="SEZ6_CSMD_C4BPB_Regulators"/>
</dbReference>
<feature type="domain" description="Sushi" evidence="11">
    <location>
        <begin position="211"/>
        <end position="273"/>
    </location>
</feature>
<dbReference type="SMART" id="SM00032">
    <property type="entry name" value="CCP"/>
    <property type="match status" value="21"/>
</dbReference>
<keyword evidence="6" id="KW-0325">Glycoprotein</keyword>
<feature type="domain" description="Sushi" evidence="11">
    <location>
        <begin position="391"/>
        <end position="450"/>
    </location>
</feature>
<keyword evidence="8" id="KW-0768">Sushi</keyword>
<reference evidence="12" key="1">
    <citation type="submission" date="2025-08" db="UniProtKB">
        <authorList>
            <consortium name="Ensembl"/>
        </authorList>
    </citation>
    <scope>IDENTIFICATION</scope>
</reference>
<dbReference type="Pfam" id="PF00008">
    <property type="entry name" value="EGF"/>
    <property type="match status" value="1"/>
</dbReference>
<feature type="domain" description="Sushi" evidence="11">
    <location>
        <begin position="681"/>
        <end position="738"/>
    </location>
</feature>
<evidence type="ECO:0000256" key="4">
    <source>
        <dbReference type="ARBA" id="ARBA00023136"/>
    </source>
</evidence>
<feature type="domain" description="Sushi" evidence="11">
    <location>
        <begin position="797"/>
        <end position="854"/>
    </location>
</feature>
<keyword evidence="3" id="KW-0677">Repeat</keyword>
<name>A0A3B4B422_9GOBI</name>
<feature type="disulfide bond" evidence="7">
    <location>
        <begin position="1271"/>
        <end position="1281"/>
    </location>
</feature>
<dbReference type="CDD" id="cd00033">
    <property type="entry name" value="CCP"/>
    <property type="match status" value="21"/>
</dbReference>
<keyword evidence="4 9" id="KW-0472">Membrane</keyword>
<dbReference type="InterPro" id="IPR035976">
    <property type="entry name" value="Sushi/SCR/CCP_sf"/>
</dbReference>
<feature type="disulfide bond" evidence="7">
    <location>
        <begin position="1289"/>
        <end position="1298"/>
    </location>
</feature>
<feature type="domain" description="Sushi" evidence="11">
    <location>
        <begin position="913"/>
        <end position="970"/>
    </location>
</feature>
<evidence type="ECO:0000256" key="9">
    <source>
        <dbReference type="SAM" id="Phobius"/>
    </source>
</evidence>
<evidence type="ECO:0000256" key="5">
    <source>
        <dbReference type="ARBA" id="ARBA00023157"/>
    </source>
</evidence>
<evidence type="ECO:0008006" key="14">
    <source>
        <dbReference type="Google" id="ProtNLM"/>
    </source>
</evidence>
<protein>
    <recommendedName>
        <fullName evidence="14">Sushi, von Willebrand factor type A, EGF and pentraxin domain containing 1</fullName>
    </recommendedName>
</protein>
<dbReference type="FunFam" id="2.10.70.10:FF:000011">
    <property type="entry name" value="CUB and sushi domain-containing protein 3 isoform A"/>
    <property type="match status" value="2"/>
</dbReference>
<evidence type="ECO:0000259" key="10">
    <source>
        <dbReference type="PROSITE" id="PS50026"/>
    </source>
</evidence>
<feature type="domain" description="Sushi" evidence="11">
    <location>
        <begin position="153"/>
        <end position="210"/>
    </location>
</feature>
<keyword evidence="13" id="KW-1185">Reference proteome</keyword>
<organism evidence="12 13">
    <name type="scientific">Periophthalmus magnuspinnatus</name>
    <dbReference type="NCBI Taxonomy" id="409849"/>
    <lineage>
        <taxon>Eukaryota</taxon>
        <taxon>Metazoa</taxon>
        <taxon>Chordata</taxon>
        <taxon>Craniata</taxon>
        <taxon>Vertebrata</taxon>
        <taxon>Euteleostomi</taxon>
        <taxon>Actinopterygii</taxon>
        <taxon>Neopterygii</taxon>
        <taxon>Teleostei</taxon>
        <taxon>Neoteleostei</taxon>
        <taxon>Acanthomorphata</taxon>
        <taxon>Gobiaria</taxon>
        <taxon>Gobiiformes</taxon>
        <taxon>Gobioidei</taxon>
        <taxon>Gobiidae</taxon>
        <taxon>Oxudercinae</taxon>
        <taxon>Periophthalmus</taxon>
    </lineage>
</organism>
<feature type="domain" description="EGF-like" evidence="10">
    <location>
        <begin position="1267"/>
        <end position="1299"/>
    </location>
</feature>
<feature type="domain" description="Sushi" evidence="11">
    <location>
        <begin position="274"/>
        <end position="332"/>
    </location>
</feature>
<evidence type="ECO:0000256" key="8">
    <source>
        <dbReference type="PROSITE-ProRule" id="PRU00302"/>
    </source>
</evidence>
<comment type="subcellular location">
    <subcellularLocation>
        <location evidence="1">Membrane</location>
    </subcellularLocation>
</comment>
<feature type="disulfide bond" evidence="8">
    <location>
        <begin position="1176"/>
        <end position="1203"/>
    </location>
</feature>
<feature type="disulfide bond" evidence="8">
    <location>
        <begin position="361"/>
        <end position="388"/>
    </location>
</feature>
<feature type="transmembrane region" description="Helical" evidence="9">
    <location>
        <begin position="20"/>
        <end position="37"/>
    </location>
</feature>
<dbReference type="FunFam" id="2.10.25.10:FF:000225">
    <property type="entry name" value="Sushi, von Willebrand factor type A, EGF and pentraxin domain containing 1"/>
    <property type="match status" value="1"/>
</dbReference>
<feature type="disulfide bond" evidence="8">
    <location>
        <begin position="479"/>
        <end position="506"/>
    </location>
</feature>
<feature type="domain" description="Sushi" evidence="11">
    <location>
        <begin position="333"/>
        <end position="390"/>
    </location>
</feature>
<feature type="domain" description="Sushi" evidence="11">
    <location>
        <begin position="35"/>
        <end position="89"/>
    </location>
</feature>
<feature type="domain" description="Sushi" evidence="11">
    <location>
        <begin position="739"/>
        <end position="796"/>
    </location>
</feature>
<feature type="domain" description="Sushi" evidence="11">
    <location>
        <begin position="90"/>
        <end position="152"/>
    </location>
</feature>
<feature type="disulfide bond" evidence="8">
    <location>
        <begin position="941"/>
        <end position="968"/>
    </location>
</feature>
<dbReference type="Gene3D" id="2.10.25.10">
    <property type="entry name" value="Laminin"/>
    <property type="match status" value="1"/>
</dbReference>
<feature type="disulfide bond" evidence="8">
    <location>
        <begin position="181"/>
        <end position="208"/>
    </location>
</feature>
<dbReference type="PROSITE" id="PS50923">
    <property type="entry name" value="SUSHI"/>
    <property type="match status" value="21"/>
</dbReference>
<feature type="disulfide bond" evidence="8">
    <location>
        <begin position="1117"/>
        <end position="1144"/>
    </location>
</feature>
<feature type="disulfide bond" evidence="8">
    <location>
        <begin position="767"/>
        <end position="794"/>
    </location>
</feature>
<dbReference type="SUPFAM" id="SSF57535">
    <property type="entry name" value="Complement control module/SCR domain"/>
    <property type="match status" value="21"/>
</dbReference>
<dbReference type="SUPFAM" id="SSF57196">
    <property type="entry name" value="EGF/Laminin"/>
    <property type="match status" value="1"/>
</dbReference>
<keyword evidence="2" id="KW-0732">Signal</keyword>
<evidence type="ECO:0000313" key="13">
    <source>
        <dbReference type="Proteomes" id="UP000261520"/>
    </source>
</evidence>
<feature type="domain" description="Sushi" evidence="11">
    <location>
        <begin position="1089"/>
        <end position="1146"/>
    </location>
</feature>
<dbReference type="GO" id="GO:0016020">
    <property type="term" value="C:membrane"/>
    <property type="evidence" value="ECO:0007669"/>
    <property type="project" value="UniProtKB-SubCell"/>
</dbReference>
<keyword evidence="9" id="KW-1133">Transmembrane helix</keyword>
<feature type="domain" description="Sushi" evidence="11">
    <location>
        <begin position="1206"/>
        <end position="1262"/>
    </location>
</feature>
<feature type="domain" description="Sushi" evidence="11">
    <location>
        <begin position="624"/>
        <end position="680"/>
    </location>
</feature>
<keyword evidence="5 7" id="KW-1015">Disulfide bond</keyword>
<dbReference type="PROSITE" id="PS50026">
    <property type="entry name" value="EGF_3"/>
    <property type="match status" value="1"/>
</dbReference>
<dbReference type="InterPro" id="IPR000742">
    <property type="entry name" value="EGF"/>
</dbReference>
<sequence length="1317" mass="142811">MSTVTYTCLDGYRYERMTTFVFISLCFGGVILSVMFLQRPQGSMEMLFGDTANYYCMDGYTASNNSKMICNAQGMWAPPDGMEAPRCIANFCLRPPDLPHAIFDSTNKPKYASNTEVSYKCKEGFMLNNSATLRCLIGGEWDPSPYDVSCVPVRCSKPESIDRGYVIGTNYSFGAVVAYSCEKGFMIRGEKRRTCKADGEWGGVLPTCVPVSCSTPPLLKNGYIQVCYFTRRFTFNSKVTYACNAGYKLVGRPDRVCQANHQWSNNDPPSCVLLTCDRPPEILHGHFRGSEFQVGRKVVYVCDEGYELIGDSIWTCLKYGRWDKTKKPLCSPVQCPEPPLEENHLVLTGLDTETGTVELSCEEGYSLEGARILRCTPSQEWNDSFPMCKKVFCSAPPAVSFGGPSSALGPFPFGSEVNYLCMDGFTLKKETSVSCQASGQWSRPFPECVPVECPQPAEIPSGIVDVQGLMYLSKALYSCKTGYHLVGNSTVLCGDKGLWIGGVPSCRPVECSGPKQIANGRLVFSKLQFGHSASYTCRRGYRLQGPDTLTCLASGEWDAAPPVCEQISCTPPQPIENGFVEGQEHSFGVTIFYSCFPGFQLVGQDHLTCEETGWSSSVPVCVPSDCGLPPHIDFGEYVRVFLHGTLIEYRCLEGYDLTSHTRLVCEESGGWNGTAPLCVPAECASPSSLEHGWVNVTDTSVGSMATYVCEEGYELEGDSIRHCVSGAIWSSDAPVCQPVSCGNPGHLQNGTVHGDGFEFPQALYFQCNPGFLLKGSATMICQANRKWNKPKPQCEPVSCGPPKIPKDVFCVGDDFTYSHEIELSCSSGFMLQGEPTSVCQADGTWSHGVVRCVPAQCKPPPAVAHGSVLGLDFTFKSKIQYECDEGYILKGATSHMCQSNGLWDKPVPQCDIVSCDPPQDISHGFVNGSSFNYDDVVEYVCFEGYEVVGDPTLRCSAQGVWLGAVPQCQPCLCPAPVLKYGVVLGRDRSCGGLVHFQCDEGYKLLGPSQALCKTGGVWSPGVPLCSRGRCSVAPPAIPNAALQGRSGSYPDTVMYKCHPGYNLKGSSQISCGRDGRWGEPRMSCEPITHTCGPPPTVTNANVHITGETYLHNASYHCIEGLQLVGSTTLTCLPNGTWSLPVPSCEAIKGCNSPKRIPHGKVQEHSLNTGRAVEFQCDKGYILVGEALVVCMGGNTWSSSFPTCQRVSCGPPLHVANGVVRGAVFQFGDVAVYSCFGGYTMEGLGRSRCLENGTWTAPPTCRGRDSTPLSICILPCLNGGHCVAPYQCECPVGWTGTRCHTGKSPNAEEILTLIITPT</sequence>
<feature type="disulfide bond" evidence="8">
    <location>
        <begin position="651"/>
        <end position="678"/>
    </location>
</feature>
<dbReference type="CDD" id="cd00054">
    <property type="entry name" value="EGF_CA"/>
    <property type="match status" value="1"/>
</dbReference>
<feature type="domain" description="Sushi" evidence="11">
    <location>
        <begin position="1148"/>
        <end position="1205"/>
    </location>
</feature>
<dbReference type="InterPro" id="IPR000436">
    <property type="entry name" value="Sushi_SCR_CCP_dom"/>
</dbReference>
<dbReference type="STRING" id="409849.ENSPMGP00000023311"/>
<feature type="disulfide bond" evidence="8">
    <location>
        <begin position="998"/>
        <end position="1025"/>
    </location>
</feature>
<evidence type="ECO:0000313" key="12">
    <source>
        <dbReference type="Ensembl" id="ENSPMGP00000023311.1"/>
    </source>
</evidence>
<keyword evidence="7" id="KW-0245">EGF-like domain</keyword>
<feature type="domain" description="Sushi" evidence="11">
    <location>
        <begin position="451"/>
        <end position="508"/>
    </location>
</feature>
<evidence type="ECO:0000256" key="7">
    <source>
        <dbReference type="PROSITE-ProRule" id="PRU00076"/>
    </source>
</evidence>
<feature type="disulfide bond" evidence="8">
    <location>
        <begin position="92"/>
        <end position="135"/>
    </location>
</feature>
<feature type="disulfide bond" evidence="8">
    <location>
        <begin position="537"/>
        <end position="564"/>
    </location>
</feature>
<feature type="domain" description="Sushi" evidence="11">
    <location>
        <begin position="509"/>
        <end position="566"/>
    </location>
</feature>
<evidence type="ECO:0000259" key="11">
    <source>
        <dbReference type="PROSITE" id="PS50923"/>
    </source>
</evidence>
<feature type="domain" description="Sushi" evidence="11">
    <location>
        <begin position="971"/>
        <end position="1027"/>
    </location>
</feature>
<feature type="disulfide bond" evidence="8">
    <location>
        <begin position="825"/>
        <end position="852"/>
    </location>
</feature>
<feature type="disulfide bond" evidence="8">
    <location>
        <begin position="1057"/>
        <end position="1084"/>
    </location>
</feature>
<feature type="domain" description="Sushi" evidence="11">
    <location>
        <begin position="855"/>
        <end position="912"/>
    </location>
</feature>
<proteinExistence type="predicted"/>